<feature type="transmembrane region" description="Helical" evidence="2">
    <location>
        <begin position="497"/>
        <end position="519"/>
    </location>
</feature>
<evidence type="ECO:0000256" key="2">
    <source>
        <dbReference type="SAM" id="Phobius"/>
    </source>
</evidence>
<dbReference type="EMBL" id="NHRJ02000014">
    <property type="protein sequence ID" value="PZE19672.1"/>
    <property type="molecule type" value="Genomic_DNA"/>
</dbReference>
<keyword evidence="4" id="KW-0418">Kinase</keyword>
<feature type="domain" description="Protein kinase" evidence="3">
    <location>
        <begin position="125"/>
        <end position="451"/>
    </location>
</feature>
<protein>
    <submittedName>
        <fullName evidence="4">AarF/ABC1/UbiB kinase family protein</fullName>
    </submittedName>
</protein>
<dbReference type="AlphaFoldDB" id="A0A2W1NVF3"/>
<evidence type="ECO:0000256" key="1">
    <source>
        <dbReference type="ARBA" id="ARBA00009670"/>
    </source>
</evidence>
<dbReference type="PROSITE" id="PS50011">
    <property type="entry name" value="PROTEIN_KINASE_DOM"/>
    <property type="match status" value="1"/>
</dbReference>
<dbReference type="Pfam" id="PF03109">
    <property type="entry name" value="ABC1"/>
    <property type="match status" value="1"/>
</dbReference>
<name>A0A2W1NVF3_PAEXE</name>
<evidence type="ECO:0000313" key="4">
    <source>
        <dbReference type="EMBL" id="PZE19672.1"/>
    </source>
</evidence>
<dbReference type="Proteomes" id="UP000214746">
    <property type="component" value="Unassembled WGS sequence"/>
</dbReference>
<evidence type="ECO:0000313" key="5">
    <source>
        <dbReference type="Proteomes" id="UP000214746"/>
    </source>
</evidence>
<gene>
    <name evidence="4" type="ORF">CBW46_017195</name>
</gene>
<sequence length="556" mass="63323">MIGKRIRHLNRYRDIAVALTRHGFGFIVEELDIFHFLSLPHKAGGAAQKDEKYSIAERIRLVVQDLGPTFIKLGQIASTRSDIIPDHIIAELQKLQDQVAPFAFDEVQKTLESQLRITMADTFSRFESEPLAAASIGQVHLAVLQDGQPVAVKIQRPGIGQTVRTDLEILQNLAVLAEARFKWAKQYQIHRMAQEFSRALRDELDYTIEGHNAEKIANQFKKDPHVHVPKVYWEYTSKKILTTEFVEGIKLNDPDRLLSHGYEPQRIAERFMNAMLHQIFMEGFFHADPHPGNLMVLPGEVLTFIDFGLVGRLTPAMKRHFANLIIALLLQSSEGVIRAILGMRLVQPDVDMTELRRDIDMLRDKYVGIPFHEISLGESVNDLLNAAYRHQVQVPSEFVLLGKTLITAEGVVRQLDPDISIIEIAEPFGRLILKERLNPKSIMENLKEDWFQFSDILAQLPQHVRDLISLVRGGTVDVSIPEFDMLLNKLDRIGNRIAFSIVLLSFSIVMTGIIVVFSLNRQRSLFWHMPVLEIGALTALIMFGWLIHSIFRSGRF</sequence>
<dbReference type="InterPro" id="IPR004147">
    <property type="entry name" value="ABC1_dom"/>
</dbReference>
<dbReference type="PANTHER" id="PTHR10566">
    <property type="entry name" value="CHAPERONE-ACTIVITY OF BC1 COMPLEX CABC1 -RELATED"/>
    <property type="match status" value="1"/>
</dbReference>
<keyword evidence="5" id="KW-1185">Reference proteome</keyword>
<accession>A0A2W1NVF3</accession>
<proteinExistence type="inferred from homology"/>
<reference evidence="4" key="1">
    <citation type="submission" date="2018-06" db="EMBL/GenBank/DDBJ databases">
        <title>Paenibacillus xerothermodurans sp. nov. an extremely dry heat resistant spore forming bacterium isolated from the soil of Cape Canaveral, Florida.</title>
        <authorList>
            <person name="Seuylemezian A."/>
            <person name="Kaur N."/>
            <person name="Patil P."/>
            <person name="Patil P."/>
            <person name="Mayilraj S."/>
            <person name="Vaishampayan P."/>
        </authorList>
    </citation>
    <scope>NUCLEOTIDE SEQUENCE [LARGE SCALE GENOMIC DNA]</scope>
    <source>
        <strain evidence="4">ATCC 27380</strain>
    </source>
</reference>
<comment type="caution">
    <text evidence="4">The sequence shown here is derived from an EMBL/GenBank/DDBJ whole genome shotgun (WGS) entry which is preliminary data.</text>
</comment>
<feature type="transmembrane region" description="Helical" evidence="2">
    <location>
        <begin position="525"/>
        <end position="547"/>
    </location>
</feature>
<dbReference type="CDD" id="cd05121">
    <property type="entry name" value="ABC1_ADCK3-like"/>
    <property type="match status" value="1"/>
</dbReference>
<keyword evidence="2" id="KW-0472">Membrane</keyword>
<dbReference type="InterPro" id="IPR050154">
    <property type="entry name" value="UbiB_kinase"/>
</dbReference>
<dbReference type="InterPro" id="IPR000719">
    <property type="entry name" value="Prot_kinase_dom"/>
</dbReference>
<keyword evidence="2" id="KW-1133">Transmembrane helix</keyword>
<dbReference type="RefSeq" id="WP_089201219.1">
    <property type="nucleotide sequence ID" value="NZ_NHRJ02000014.1"/>
</dbReference>
<dbReference type="GO" id="GO:0005524">
    <property type="term" value="F:ATP binding"/>
    <property type="evidence" value="ECO:0007669"/>
    <property type="project" value="InterPro"/>
</dbReference>
<organism evidence="4 5">
    <name type="scientific">Paenibacillus xerothermodurans</name>
    <dbReference type="NCBI Taxonomy" id="1977292"/>
    <lineage>
        <taxon>Bacteria</taxon>
        <taxon>Bacillati</taxon>
        <taxon>Bacillota</taxon>
        <taxon>Bacilli</taxon>
        <taxon>Bacillales</taxon>
        <taxon>Paenibacillaceae</taxon>
        <taxon>Paenibacillus</taxon>
    </lineage>
</organism>
<keyword evidence="4" id="KW-0808">Transferase</keyword>
<dbReference type="OrthoDB" id="9795390at2"/>
<dbReference type="SUPFAM" id="SSF56112">
    <property type="entry name" value="Protein kinase-like (PK-like)"/>
    <property type="match status" value="1"/>
</dbReference>
<dbReference type="GO" id="GO:0004672">
    <property type="term" value="F:protein kinase activity"/>
    <property type="evidence" value="ECO:0007669"/>
    <property type="project" value="InterPro"/>
</dbReference>
<evidence type="ECO:0000259" key="3">
    <source>
        <dbReference type="PROSITE" id="PS50011"/>
    </source>
</evidence>
<dbReference type="PANTHER" id="PTHR10566:SF113">
    <property type="entry name" value="PROTEIN ACTIVITY OF BC1 COMPLEX KINASE 7, CHLOROPLASTIC"/>
    <property type="match status" value="1"/>
</dbReference>
<dbReference type="InterPro" id="IPR011009">
    <property type="entry name" value="Kinase-like_dom_sf"/>
</dbReference>
<keyword evidence="2" id="KW-0812">Transmembrane</keyword>
<comment type="similarity">
    <text evidence="1">Belongs to the protein kinase superfamily. ADCK protein kinase family.</text>
</comment>